<dbReference type="EMBL" id="VCPC01000002">
    <property type="protein sequence ID" value="TMV13553.1"/>
    <property type="molecule type" value="Genomic_DNA"/>
</dbReference>
<reference evidence="7 8" key="1">
    <citation type="submission" date="2019-05" db="EMBL/GenBank/DDBJ databases">
        <title>Marivita sp. nov. isolated from sea sediment.</title>
        <authorList>
            <person name="Kim W."/>
        </authorList>
    </citation>
    <scope>NUCLEOTIDE SEQUENCE [LARGE SCALE GENOMIC DNA]</scope>
    <source>
        <strain evidence="7 8">CAU 1492</strain>
    </source>
</reference>
<dbReference type="PANTHER" id="PTHR38340:SF1">
    <property type="entry name" value="S-LAYER PROTEIN"/>
    <property type="match status" value="1"/>
</dbReference>
<dbReference type="InterPro" id="IPR006026">
    <property type="entry name" value="Peptidase_Metallo"/>
</dbReference>
<evidence type="ECO:0000256" key="1">
    <source>
        <dbReference type="ARBA" id="ARBA00001913"/>
    </source>
</evidence>
<feature type="domain" description="Peptidase metallopeptidase" evidence="6">
    <location>
        <begin position="26"/>
        <end position="175"/>
    </location>
</feature>
<keyword evidence="8" id="KW-1185">Reference proteome</keyword>
<dbReference type="RefSeq" id="WP_138864107.1">
    <property type="nucleotide sequence ID" value="NZ_VCPC01000002.1"/>
</dbReference>
<keyword evidence="4" id="KW-0964">Secreted</keyword>
<dbReference type="Gene3D" id="2.150.10.10">
    <property type="entry name" value="Serralysin-like metalloprotease, C-terminal"/>
    <property type="match status" value="2"/>
</dbReference>
<dbReference type="InterPro" id="IPR034033">
    <property type="entry name" value="Serralysin-like"/>
</dbReference>
<proteinExistence type="inferred from homology"/>
<comment type="caution">
    <text evidence="7">The sequence shown here is derived from an EMBL/GenBank/DDBJ whole genome shotgun (WGS) entry which is preliminary data.</text>
</comment>
<dbReference type="SMART" id="SM00235">
    <property type="entry name" value="ZnMc"/>
    <property type="match status" value="1"/>
</dbReference>
<dbReference type="GO" id="GO:0006508">
    <property type="term" value="P:proteolysis"/>
    <property type="evidence" value="ECO:0007669"/>
    <property type="project" value="UniProtKB-KW"/>
</dbReference>
<dbReference type="InterPro" id="IPR024079">
    <property type="entry name" value="MetalloPept_cat_dom_sf"/>
</dbReference>
<dbReference type="CDD" id="cd04277">
    <property type="entry name" value="ZnMc_serralysin_like"/>
    <property type="match status" value="1"/>
</dbReference>
<gene>
    <name evidence="7" type="ORF">FGK64_12520</name>
</gene>
<dbReference type="InterPro" id="IPR050557">
    <property type="entry name" value="RTX_toxin/Mannuronan_C5-epim"/>
</dbReference>
<dbReference type="PRINTS" id="PR00313">
    <property type="entry name" value="CABNDNGRPT"/>
</dbReference>
<keyword evidence="7" id="KW-0645">Protease</keyword>
<evidence type="ECO:0000313" key="7">
    <source>
        <dbReference type="EMBL" id="TMV13553.1"/>
    </source>
</evidence>
<protein>
    <submittedName>
        <fullName evidence="7">Protease</fullName>
    </submittedName>
</protein>
<evidence type="ECO:0000256" key="4">
    <source>
        <dbReference type="ARBA" id="ARBA00022525"/>
    </source>
</evidence>
<dbReference type="InterPro" id="IPR018511">
    <property type="entry name" value="Hemolysin-typ_Ca-bd_CS"/>
</dbReference>
<evidence type="ECO:0000256" key="5">
    <source>
        <dbReference type="ARBA" id="ARBA00022737"/>
    </source>
</evidence>
<dbReference type="SUPFAM" id="SSF55486">
    <property type="entry name" value="Metalloproteases ('zincins'), catalytic domain"/>
    <property type="match status" value="1"/>
</dbReference>
<dbReference type="Pfam" id="PF08548">
    <property type="entry name" value="Peptidase_M10_C"/>
    <property type="match status" value="1"/>
</dbReference>
<dbReference type="Proteomes" id="UP001191082">
    <property type="component" value="Unassembled WGS sequence"/>
</dbReference>
<dbReference type="SUPFAM" id="SSF51120">
    <property type="entry name" value="beta-Roll"/>
    <property type="match status" value="2"/>
</dbReference>
<organism evidence="7 8">
    <name type="scientific">Arenibacterium halophilum</name>
    <dbReference type="NCBI Taxonomy" id="2583821"/>
    <lineage>
        <taxon>Bacteria</taxon>
        <taxon>Pseudomonadati</taxon>
        <taxon>Pseudomonadota</taxon>
        <taxon>Alphaproteobacteria</taxon>
        <taxon>Rhodobacterales</taxon>
        <taxon>Paracoccaceae</taxon>
        <taxon>Arenibacterium</taxon>
    </lineage>
</organism>
<evidence type="ECO:0000256" key="2">
    <source>
        <dbReference type="ARBA" id="ARBA00004613"/>
    </source>
</evidence>
<evidence type="ECO:0000313" key="8">
    <source>
        <dbReference type="Proteomes" id="UP001191082"/>
    </source>
</evidence>
<name>A0ABY2XBZ0_9RHOB</name>
<dbReference type="InterPro" id="IPR011049">
    <property type="entry name" value="Serralysin-like_metalloprot_C"/>
</dbReference>
<dbReference type="GO" id="GO:0008233">
    <property type="term" value="F:peptidase activity"/>
    <property type="evidence" value="ECO:0007669"/>
    <property type="project" value="UniProtKB-KW"/>
</dbReference>
<keyword evidence="5" id="KW-0677">Repeat</keyword>
<comment type="cofactor">
    <cofactor evidence="1">
        <name>Ca(2+)</name>
        <dbReference type="ChEBI" id="CHEBI:29108"/>
    </cofactor>
</comment>
<dbReference type="Pfam" id="PF00353">
    <property type="entry name" value="HemolysinCabind"/>
    <property type="match status" value="2"/>
</dbReference>
<comment type="subcellular location">
    <subcellularLocation>
        <location evidence="2">Secreted</location>
    </subcellularLocation>
</comment>
<comment type="similarity">
    <text evidence="3">Belongs to the peptidase M10B family.</text>
</comment>
<sequence length="513" mass="54735">MSQVSVTGTTDAVFDPWLTTWHWNLDTLTYSFPRNGATYRYQDRDDVSGLDAQQRDAVRAVFTEVSNLTLLSFAEIAVSSDDPAIMRLARETHLGGAYAYRPALTEEAGDAFFGYAAANPVPGNEAYLFFIHELGHTLGLNHGHDFGVFRGSEWDSQEFTIMTYTDHVGDDDLDSYDSGPIDWAQSYMQLDIAALQFLYGANYDAADALWSGQTRYGFSQTTGEMFVNGVGQGAPAGNRIFRTIWDGDGYDIYDFSNYTSDLLVDLSPGGWSVLDGAQLANLNRNADSPVLARGNIANALLVDGDTRGLIEVAIAGSGDDGLVGNLVANRLAGRAGADTISGKGGNDMIRGQAGNDVLYGNAGNDRLIGGSQHDHLRGGNGNDRLDGRNGADVLLGGNGDDILIGGRGFDRLTGGEGADVFIFRSINDAPVGRRTDTIMDFETGVDRIDLSALGAEGAEVRLLGAHSAGHASLVTTVVAEGTRLTLDRDGDGQADMWLLLAGIQNAAADDFLL</sequence>
<dbReference type="Gene3D" id="3.40.390.10">
    <property type="entry name" value="Collagenase (Catalytic Domain)"/>
    <property type="match status" value="1"/>
</dbReference>
<dbReference type="InterPro" id="IPR013858">
    <property type="entry name" value="Peptidase_M10B_C"/>
</dbReference>
<dbReference type="InterPro" id="IPR001343">
    <property type="entry name" value="Hemolysn_Ca-bd"/>
</dbReference>
<dbReference type="PANTHER" id="PTHR38340">
    <property type="entry name" value="S-LAYER PROTEIN"/>
    <property type="match status" value="1"/>
</dbReference>
<keyword evidence="7" id="KW-0378">Hydrolase</keyword>
<evidence type="ECO:0000256" key="3">
    <source>
        <dbReference type="ARBA" id="ARBA00009490"/>
    </source>
</evidence>
<dbReference type="PROSITE" id="PS00330">
    <property type="entry name" value="HEMOLYSIN_CALCIUM"/>
    <property type="match status" value="3"/>
</dbReference>
<evidence type="ECO:0000259" key="6">
    <source>
        <dbReference type="SMART" id="SM00235"/>
    </source>
</evidence>
<accession>A0ABY2XBZ0</accession>